<dbReference type="GO" id="GO:0016779">
    <property type="term" value="F:nucleotidyltransferase activity"/>
    <property type="evidence" value="ECO:0007669"/>
    <property type="project" value="UniProtKB-KW"/>
</dbReference>
<dbReference type="RefSeq" id="WP_354614067.1">
    <property type="nucleotide sequence ID" value="NZ_JBEXAE010000001.1"/>
</dbReference>
<protein>
    <submittedName>
        <fullName evidence="2">Nicotinate-nucleotide adenylyltransferase</fullName>
    </submittedName>
</protein>
<name>A0ABV2SRB2_9FLAO</name>
<keyword evidence="1" id="KW-0732">Signal</keyword>
<organism evidence="2 3">
    <name type="scientific">Sediminicola arcticus</name>
    <dbReference type="NCBI Taxonomy" id="1574308"/>
    <lineage>
        <taxon>Bacteria</taxon>
        <taxon>Pseudomonadati</taxon>
        <taxon>Bacteroidota</taxon>
        <taxon>Flavobacteriia</taxon>
        <taxon>Flavobacteriales</taxon>
        <taxon>Flavobacteriaceae</taxon>
        <taxon>Sediminicola</taxon>
    </lineage>
</organism>
<keyword evidence="3" id="KW-1185">Reference proteome</keyword>
<dbReference type="Gene3D" id="3.10.450.360">
    <property type="match status" value="1"/>
</dbReference>
<feature type="signal peptide" evidence="1">
    <location>
        <begin position="1"/>
        <end position="19"/>
    </location>
</feature>
<keyword evidence="2" id="KW-0548">Nucleotidyltransferase</keyword>
<feature type="chain" id="PRO_5045139268" evidence="1">
    <location>
        <begin position="20"/>
        <end position="168"/>
    </location>
</feature>
<comment type="caution">
    <text evidence="2">The sequence shown here is derived from an EMBL/GenBank/DDBJ whole genome shotgun (WGS) entry which is preliminary data.</text>
</comment>
<gene>
    <name evidence="2" type="ORF">ABXZ36_03410</name>
</gene>
<reference evidence="2 3" key="1">
    <citation type="submission" date="2024-07" db="EMBL/GenBank/DDBJ databases">
        <title>The genome sequence of type strain Sediminicola arcticus GDMCC 1.2805.</title>
        <authorList>
            <person name="Liu Y."/>
        </authorList>
    </citation>
    <scope>NUCLEOTIDE SEQUENCE [LARGE SCALE GENOMIC DNA]</scope>
    <source>
        <strain evidence="2 3">GDMCC 1.2805</strain>
    </source>
</reference>
<dbReference type="SUPFAM" id="SSF160574">
    <property type="entry name" value="BT0923-like"/>
    <property type="match status" value="1"/>
</dbReference>
<dbReference type="Proteomes" id="UP001549799">
    <property type="component" value="Unassembled WGS sequence"/>
</dbReference>
<evidence type="ECO:0000256" key="1">
    <source>
        <dbReference type="SAM" id="SignalP"/>
    </source>
</evidence>
<dbReference type="EMBL" id="JBEXAE010000001">
    <property type="protein sequence ID" value="MET6989693.1"/>
    <property type="molecule type" value="Genomic_DNA"/>
</dbReference>
<accession>A0ABV2SRB2</accession>
<keyword evidence="2" id="KW-0808">Transferase</keyword>
<evidence type="ECO:0000313" key="3">
    <source>
        <dbReference type="Proteomes" id="UP001549799"/>
    </source>
</evidence>
<sequence>MKRMLPFYIALVLSTFLWAQDPKTEELSEVVVTAVNYKYLSSIDSKETPTPVKLLERKVASYKIKKDGIFEDEYPFYTVSFYLPEGKIVAVYDEDGKILRTIERFKNLDLPKAVIESLENTYPGWKIVDDVYLIDYNHQKGVNRTFKLKLQKRKKTIKVKMDEKGNYL</sequence>
<evidence type="ECO:0000313" key="2">
    <source>
        <dbReference type="EMBL" id="MET6989693.1"/>
    </source>
</evidence>
<proteinExistence type="predicted"/>